<name>X1TSH5_9ZZZZ</name>
<dbReference type="EMBL" id="BARW01019355">
    <property type="protein sequence ID" value="GAI94346.1"/>
    <property type="molecule type" value="Genomic_DNA"/>
</dbReference>
<accession>X1TSH5</accession>
<protein>
    <submittedName>
        <fullName evidence="1">Uncharacterized protein</fullName>
    </submittedName>
</protein>
<reference evidence="1" key="1">
    <citation type="journal article" date="2014" name="Front. Microbiol.">
        <title>High frequency of phylogenetically diverse reductive dehalogenase-homologous genes in deep subseafloor sedimentary metagenomes.</title>
        <authorList>
            <person name="Kawai M."/>
            <person name="Futagami T."/>
            <person name="Toyoda A."/>
            <person name="Takaki Y."/>
            <person name="Nishi S."/>
            <person name="Hori S."/>
            <person name="Arai W."/>
            <person name="Tsubouchi T."/>
            <person name="Morono Y."/>
            <person name="Uchiyama I."/>
            <person name="Ito T."/>
            <person name="Fujiyama A."/>
            <person name="Inagaki F."/>
            <person name="Takami H."/>
        </authorList>
    </citation>
    <scope>NUCLEOTIDE SEQUENCE</scope>
    <source>
        <strain evidence="1">Expedition CK06-06</strain>
    </source>
</reference>
<evidence type="ECO:0000313" key="1">
    <source>
        <dbReference type="EMBL" id="GAI94346.1"/>
    </source>
</evidence>
<dbReference type="AlphaFoldDB" id="X1TSH5"/>
<gene>
    <name evidence="1" type="ORF">S12H4_32930</name>
</gene>
<comment type="caution">
    <text evidence="1">The sequence shown here is derived from an EMBL/GenBank/DDBJ whole genome shotgun (WGS) entry which is preliminary data.</text>
</comment>
<sequence length="104" mass="10961">MTIKIVAANAAAGNVDASKKSTSRTGMVLSVPIQIIVAPVSLIDLVKVIIAAAIRPFFKNGIVTVLNVVIFEAPKTEDASSYIVGIASNDPINGRTQYAYVKET</sequence>
<proteinExistence type="predicted"/>
<organism evidence="1">
    <name type="scientific">marine sediment metagenome</name>
    <dbReference type="NCBI Taxonomy" id="412755"/>
    <lineage>
        <taxon>unclassified sequences</taxon>
        <taxon>metagenomes</taxon>
        <taxon>ecological metagenomes</taxon>
    </lineage>
</organism>